<evidence type="ECO:0000256" key="4">
    <source>
        <dbReference type="ARBA" id="ARBA00022737"/>
    </source>
</evidence>
<dbReference type="InterPro" id="IPR046342">
    <property type="entry name" value="CBS_dom_sf"/>
</dbReference>
<dbReference type="Pfam" id="PF00654">
    <property type="entry name" value="Voltage_CLC"/>
    <property type="match status" value="1"/>
</dbReference>
<gene>
    <name evidence="11" type="ORF">TeGR_g535</name>
</gene>
<evidence type="ECO:0000313" key="11">
    <source>
        <dbReference type="EMBL" id="GMI38704.1"/>
    </source>
</evidence>
<feature type="transmembrane region" description="Helical" evidence="10">
    <location>
        <begin position="479"/>
        <end position="505"/>
    </location>
</feature>
<dbReference type="EMBL" id="BRYB01000839">
    <property type="protein sequence ID" value="GMI38704.1"/>
    <property type="molecule type" value="Genomic_DNA"/>
</dbReference>
<feature type="transmembrane region" description="Helical" evidence="10">
    <location>
        <begin position="422"/>
        <end position="442"/>
    </location>
</feature>
<dbReference type="Gene3D" id="3.10.580.10">
    <property type="entry name" value="CBS-domain"/>
    <property type="match status" value="1"/>
</dbReference>
<reference evidence="11 12" key="1">
    <citation type="journal article" date="2023" name="Commun. Biol.">
        <title>Genome analysis of Parmales, the sister group of diatoms, reveals the evolutionary specialization of diatoms from phago-mixotrophs to photoautotrophs.</title>
        <authorList>
            <person name="Ban H."/>
            <person name="Sato S."/>
            <person name="Yoshikawa S."/>
            <person name="Yamada K."/>
            <person name="Nakamura Y."/>
            <person name="Ichinomiya M."/>
            <person name="Sato N."/>
            <person name="Blanc-Mathieu R."/>
            <person name="Endo H."/>
            <person name="Kuwata A."/>
            <person name="Ogata H."/>
        </authorList>
    </citation>
    <scope>NUCLEOTIDE SEQUENCE [LARGE SCALE GENOMIC DNA]</scope>
</reference>
<feature type="compositionally biased region" description="Low complexity" evidence="9">
    <location>
        <begin position="21"/>
        <end position="64"/>
    </location>
</feature>
<feature type="region of interest" description="Disordered" evidence="9">
    <location>
        <begin position="1"/>
        <end position="68"/>
    </location>
</feature>
<protein>
    <recommendedName>
        <fullName evidence="13">Chloride channel protein</fullName>
    </recommendedName>
</protein>
<dbReference type="SUPFAM" id="SSF81340">
    <property type="entry name" value="Clc chloride channel"/>
    <property type="match status" value="1"/>
</dbReference>
<keyword evidence="5 10" id="KW-1133">Transmembrane helix</keyword>
<evidence type="ECO:0000256" key="5">
    <source>
        <dbReference type="ARBA" id="ARBA00022989"/>
    </source>
</evidence>
<dbReference type="PRINTS" id="PR00762">
    <property type="entry name" value="CLCHANNEL"/>
</dbReference>
<keyword evidence="12" id="KW-1185">Reference proteome</keyword>
<dbReference type="PANTHER" id="PTHR45720">
    <property type="entry name" value="CHLORIDE CHANNEL PROTEIN 2"/>
    <property type="match status" value="1"/>
</dbReference>
<name>A0ABQ6N380_9STRA</name>
<dbReference type="InterPro" id="IPR050970">
    <property type="entry name" value="Cl_channel_volt-gated"/>
</dbReference>
<comment type="subcellular location">
    <subcellularLocation>
        <location evidence="1">Membrane</location>
        <topology evidence="1">Multi-pass membrane protein</topology>
    </subcellularLocation>
</comment>
<evidence type="ECO:0000256" key="8">
    <source>
        <dbReference type="ARBA" id="ARBA00023214"/>
    </source>
</evidence>
<keyword evidence="8" id="KW-0868">Chloride</keyword>
<feature type="transmembrane region" description="Helical" evidence="10">
    <location>
        <begin position="142"/>
        <end position="162"/>
    </location>
</feature>
<dbReference type="Proteomes" id="UP001165060">
    <property type="component" value="Unassembled WGS sequence"/>
</dbReference>
<dbReference type="InterPro" id="IPR001807">
    <property type="entry name" value="ClC"/>
</dbReference>
<keyword evidence="4" id="KW-0677">Repeat</keyword>
<evidence type="ECO:0000256" key="10">
    <source>
        <dbReference type="SAM" id="Phobius"/>
    </source>
</evidence>
<feature type="transmembrane region" description="Helical" evidence="10">
    <location>
        <begin position="341"/>
        <end position="361"/>
    </location>
</feature>
<evidence type="ECO:0000313" key="12">
    <source>
        <dbReference type="Proteomes" id="UP001165060"/>
    </source>
</evidence>
<evidence type="ECO:0000256" key="3">
    <source>
        <dbReference type="ARBA" id="ARBA00022692"/>
    </source>
</evidence>
<evidence type="ECO:0000256" key="2">
    <source>
        <dbReference type="ARBA" id="ARBA00022448"/>
    </source>
</evidence>
<evidence type="ECO:0000256" key="9">
    <source>
        <dbReference type="SAM" id="MobiDB-lite"/>
    </source>
</evidence>
<keyword evidence="7 10" id="KW-0472">Membrane</keyword>
<keyword evidence="6" id="KW-0406">Ion transport</keyword>
<evidence type="ECO:0000256" key="7">
    <source>
        <dbReference type="ARBA" id="ARBA00023136"/>
    </source>
</evidence>
<dbReference type="PANTHER" id="PTHR45720:SF10">
    <property type="entry name" value="CHLORIDE CHANNEL PROTEIN 2"/>
    <property type="match status" value="1"/>
</dbReference>
<feature type="compositionally biased region" description="Acidic residues" evidence="9">
    <location>
        <begin position="822"/>
        <end position="841"/>
    </location>
</feature>
<keyword evidence="2" id="KW-0813">Transport</keyword>
<organism evidence="11 12">
    <name type="scientific">Tetraparma gracilis</name>
    <dbReference type="NCBI Taxonomy" id="2962635"/>
    <lineage>
        <taxon>Eukaryota</taxon>
        <taxon>Sar</taxon>
        <taxon>Stramenopiles</taxon>
        <taxon>Ochrophyta</taxon>
        <taxon>Bolidophyceae</taxon>
        <taxon>Parmales</taxon>
        <taxon>Triparmaceae</taxon>
        <taxon>Tetraparma</taxon>
    </lineage>
</organism>
<feature type="transmembrane region" description="Helical" evidence="10">
    <location>
        <begin position="542"/>
        <end position="565"/>
    </location>
</feature>
<proteinExistence type="predicted"/>
<dbReference type="InterPro" id="IPR014743">
    <property type="entry name" value="Cl-channel_core"/>
</dbReference>
<feature type="region of interest" description="Disordered" evidence="9">
    <location>
        <begin position="814"/>
        <end position="847"/>
    </location>
</feature>
<accession>A0ABQ6N380</accession>
<feature type="compositionally biased region" description="Pro residues" evidence="9">
    <location>
        <begin position="1"/>
        <end position="20"/>
    </location>
</feature>
<sequence length="852" mass="90811">MPPPLPPPSTNAPPPPPASSPRPLSSSSPPSRPSYGSITSTSITSTSKHSSGKTSSDKTSSGKTSSGGWGALRSAATLLHSLRRSNIRLREKDGEWYETHVDIFQSSSRTDLKAMAMRRNSPHNFPPASLPLLLWEIVQTPVLIVLIGLLTSAVCIATNFCVARIYSFRHALVVQDGGAVDGAVDGVASAPSAAPSAALRFLLYLLLSVSAACLGNWVTQTVCPSAAGGGIPDVKALLDGSYKRALVAPRTVLAKAAGLVLGYSAGLSVGKEGPFVHIAVAIADTLMRQPPFRRVARDDAKRLEVLACAAAAGVGATFGTPFGAVVFSIEVTGHYFMVRNLPRAFLCAVAGTLPMALLGYNKVFSLFSDLPKMAQGYDVEDLFCFVLLGFLCGGLGCVFIKLVERTIIARNAFVRGQAGKRYTFVVVMTALVAPFVFFDLKYGVASSGDQRSITNFMFQTSSVEDMRSLHVWLYFPMKLFITVISVTLPLPVGLFTPVFLIGGTFGRLFGEGLRWMGEWSAAGDGASVVATLAQRGFHPWEFALIGAAAFSAGVTRAISTAIIILELSGEHHLRTPTAVAVITAYYVGNRFTKSVYDVLMDTNKTPVLADLPDSLRNSTAADVMTPIPSPPPAHLPVISTTHTARQAIAVIEKAAATPSGLTDYRVLPVVDSLETMVLLGSVKVGDLRNAVSDIASAATMMASDSSLLDQRLVFVTNETGVLKVFGGAKRGKIVPHTWTTPLDPAPFQIQHQMQMTKIYLVFRMLKLNLAWVVSSGVLVGCVDREGLRNYVGGREKRRTDKVKVLWSMLVGARDRGGGGGGGEDDAEEDEEEALFIEDEGGSDVVGPGFLRI</sequence>
<evidence type="ECO:0000256" key="1">
    <source>
        <dbReference type="ARBA" id="ARBA00004141"/>
    </source>
</evidence>
<dbReference type="Gene3D" id="1.10.3080.10">
    <property type="entry name" value="Clc chloride channel"/>
    <property type="match status" value="1"/>
</dbReference>
<keyword evidence="3 10" id="KW-0812">Transmembrane</keyword>
<dbReference type="SUPFAM" id="SSF54631">
    <property type="entry name" value="CBS-domain pair"/>
    <property type="match status" value="1"/>
</dbReference>
<comment type="caution">
    <text evidence="11">The sequence shown here is derived from an EMBL/GenBank/DDBJ whole genome shotgun (WGS) entry which is preliminary data.</text>
</comment>
<evidence type="ECO:0000256" key="6">
    <source>
        <dbReference type="ARBA" id="ARBA00023065"/>
    </source>
</evidence>
<feature type="transmembrane region" description="Helical" evidence="10">
    <location>
        <begin position="382"/>
        <end position="402"/>
    </location>
</feature>
<evidence type="ECO:0008006" key="13">
    <source>
        <dbReference type="Google" id="ProtNLM"/>
    </source>
</evidence>